<reference evidence="6 7" key="1">
    <citation type="submission" date="2016-01" db="EMBL/GenBank/DDBJ databases">
        <title>Draft Genome Sequences of Seven Thermophilic Sporeformers Isolated from Foods.</title>
        <authorList>
            <person name="Berendsen E.M."/>
            <person name="Wells-Bennik M.H."/>
            <person name="Krawcyk A.O."/>
            <person name="De Jong A."/>
            <person name="Holsappel S."/>
            <person name="Eijlander R.T."/>
            <person name="Kuipers O.P."/>
        </authorList>
    </citation>
    <scope>NUCLEOTIDE SEQUENCE [LARGE SCALE GENOMIC DNA]</scope>
    <source>
        <strain evidence="6 7">B4110</strain>
    </source>
</reference>
<dbReference type="AlphaFoldDB" id="A0A150N1D2"/>
<dbReference type="PATRIC" id="fig|153151.4.peg.3198"/>
<dbReference type="SUPFAM" id="SSF52540">
    <property type="entry name" value="P-loop containing nucleoside triphosphate hydrolases"/>
    <property type="match status" value="1"/>
</dbReference>
<evidence type="ECO:0000313" key="6">
    <source>
        <dbReference type="EMBL" id="KYD30518.1"/>
    </source>
</evidence>
<evidence type="ECO:0000256" key="2">
    <source>
        <dbReference type="ARBA" id="ARBA00022840"/>
    </source>
</evidence>
<feature type="domain" description="AAA+ ATPase" evidence="5">
    <location>
        <begin position="279"/>
        <end position="414"/>
    </location>
</feature>
<dbReference type="GO" id="GO:0016887">
    <property type="term" value="F:ATP hydrolysis activity"/>
    <property type="evidence" value="ECO:0007669"/>
    <property type="project" value="InterPro"/>
</dbReference>
<gene>
    <name evidence="6" type="ORF">B4110_2209</name>
</gene>
<dbReference type="Pfam" id="PF17862">
    <property type="entry name" value="AAA_lid_3"/>
    <property type="match status" value="1"/>
</dbReference>
<dbReference type="EMBL" id="LQYW01000051">
    <property type="protein sequence ID" value="KYD30518.1"/>
    <property type="molecule type" value="Genomic_DNA"/>
</dbReference>
<comment type="caution">
    <text evidence="6">The sequence shown here is derived from an EMBL/GenBank/DDBJ whole genome shotgun (WGS) entry which is preliminary data.</text>
</comment>
<organism evidence="6 7">
    <name type="scientific">Parageobacillus toebii</name>
    <dbReference type="NCBI Taxonomy" id="153151"/>
    <lineage>
        <taxon>Bacteria</taxon>
        <taxon>Bacillati</taxon>
        <taxon>Bacillota</taxon>
        <taxon>Bacilli</taxon>
        <taxon>Bacillales</taxon>
        <taxon>Anoxybacillaceae</taxon>
        <taxon>Parageobacillus</taxon>
    </lineage>
</organism>
<name>A0A150N1D2_9BACL</name>
<dbReference type="PANTHER" id="PTHR42960:SF1">
    <property type="entry name" value="YCF46 PROTEIN"/>
    <property type="match status" value="1"/>
</dbReference>
<dbReference type="GO" id="GO:0005524">
    <property type="term" value="F:ATP binding"/>
    <property type="evidence" value="ECO:0007669"/>
    <property type="project" value="UniProtKB-KW"/>
</dbReference>
<accession>A0A150N1D2</accession>
<dbReference type="InterPro" id="IPR003593">
    <property type="entry name" value="AAA+_ATPase"/>
</dbReference>
<dbReference type="InterPro" id="IPR027417">
    <property type="entry name" value="P-loop_NTPase"/>
</dbReference>
<evidence type="ECO:0000256" key="4">
    <source>
        <dbReference type="ARBA" id="ARBA00040480"/>
    </source>
</evidence>
<dbReference type="InterPro" id="IPR052381">
    <property type="entry name" value="AAA_domain_protein"/>
</dbReference>
<dbReference type="RefSeq" id="WP_062678022.1">
    <property type="nucleotide sequence ID" value="NZ_LQYW01000051.1"/>
</dbReference>
<keyword evidence="2" id="KW-0067">ATP-binding</keyword>
<dbReference type="Gene3D" id="1.10.8.60">
    <property type="match status" value="1"/>
</dbReference>
<dbReference type="InterPro" id="IPR041569">
    <property type="entry name" value="AAA_lid_3"/>
</dbReference>
<keyword evidence="1" id="KW-0547">Nucleotide-binding</keyword>
<evidence type="ECO:0000256" key="3">
    <source>
        <dbReference type="ARBA" id="ARBA00038088"/>
    </source>
</evidence>
<dbReference type="Proteomes" id="UP000075324">
    <property type="component" value="Unassembled WGS sequence"/>
</dbReference>
<dbReference type="InterPro" id="IPR003959">
    <property type="entry name" value="ATPase_AAA_core"/>
</dbReference>
<comment type="similarity">
    <text evidence="3">Belongs to the AAA ATPase family. Highly divergent.</text>
</comment>
<evidence type="ECO:0000256" key="1">
    <source>
        <dbReference type="ARBA" id="ARBA00022741"/>
    </source>
</evidence>
<proteinExistence type="inferred from homology"/>
<evidence type="ECO:0000313" key="7">
    <source>
        <dbReference type="Proteomes" id="UP000075324"/>
    </source>
</evidence>
<dbReference type="Gene3D" id="3.40.50.300">
    <property type="entry name" value="P-loop containing nucleotide triphosphate hydrolases"/>
    <property type="match status" value="1"/>
</dbReference>
<evidence type="ECO:0000259" key="5">
    <source>
        <dbReference type="SMART" id="SM00382"/>
    </source>
</evidence>
<dbReference type="PANTHER" id="PTHR42960">
    <property type="entry name" value="YCF46 PROTEIN"/>
    <property type="match status" value="1"/>
</dbReference>
<sequence>MSYQAAKEELKDAIFAGYPLLYVVTEDERPAVETFHWIARQDSMQYDVFTWNYSSGLVLEAETIRKEDIRNPFQMLQKIKEYPHNAIFVLHDLHIFFQNKELLLELKDTVLHITVPMTKEFSWKRYSDVDHCIYKHIAITAPKADIPLELNKLIHVVRFGLPGRKEIAEMIDIIMKKTNSRYRMDREEKERIINASLGLTETEIFNAYIKSMLRNNGKIEPKTVASEKRQIVEKQGLLEYYEPDVSLNEIGGLKPLIDWVKKRKIAYNEEIRKKYGLNLPKGLLMTGVQGCGKSYMAKAIANFLEFPMLRLDIGTLMNKWLGESEENMRKAIQLAENISPCVLFIDEIDKAIPDPTSANTHEVSKRILSTLLTWMQEKKAPVFVVATANNIEHLPPEIMRKGRFDEIFFIDLPKKQERKEIFSIHLKKKGYQPEKFDLELLAEKTEGFSGSEIEAVINESIFQAAYDQRTLEMSYLLKEIGQTSPLSQTMGEKLKHIQEWARKNKLRRAN</sequence>
<dbReference type="Pfam" id="PF00004">
    <property type="entry name" value="AAA"/>
    <property type="match status" value="1"/>
</dbReference>
<protein>
    <recommendedName>
        <fullName evidence="4">Uncharacterized AAA domain-containing protein ycf46</fullName>
    </recommendedName>
</protein>
<dbReference type="SMART" id="SM00382">
    <property type="entry name" value="AAA"/>
    <property type="match status" value="1"/>
</dbReference>